<feature type="compositionally biased region" description="Basic and acidic residues" evidence="1">
    <location>
        <begin position="169"/>
        <end position="189"/>
    </location>
</feature>
<dbReference type="PANTHER" id="PTHR34810">
    <property type="entry name" value="DNA-BINDING PROTEIN BIN4"/>
    <property type="match status" value="1"/>
</dbReference>
<dbReference type="GO" id="GO:0005634">
    <property type="term" value="C:nucleus"/>
    <property type="evidence" value="ECO:0007669"/>
    <property type="project" value="TreeGrafter"/>
</dbReference>
<dbReference type="AlphaFoldDB" id="A0A388L5S2"/>
<comment type="caution">
    <text evidence="2">The sequence shown here is derived from an EMBL/GenBank/DDBJ whole genome shotgun (WGS) entry which is preliminary data.</text>
</comment>
<organism evidence="2 3">
    <name type="scientific">Chara braunii</name>
    <name type="common">Braun's stonewort</name>
    <dbReference type="NCBI Taxonomy" id="69332"/>
    <lineage>
        <taxon>Eukaryota</taxon>
        <taxon>Viridiplantae</taxon>
        <taxon>Streptophyta</taxon>
        <taxon>Charophyceae</taxon>
        <taxon>Charales</taxon>
        <taxon>Characeae</taxon>
        <taxon>Chara</taxon>
    </lineage>
</organism>
<feature type="compositionally biased region" description="Basic residues" evidence="1">
    <location>
        <begin position="91"/>
        <end position="101"/>
    </location>
</feature>
<evidence type="ECO:0000256" key="1">
    <source>
        <dbReference type="SAM" id="MobiDB-lite"/>
    </source>
</evidence>
<dbReference type="GO" id="GO:0009330">
    <property type="term" value="C:DNA topoisomerase type II (double strand cut, ATP-hydrolyzing) complex"/>
    <property type="evidence" value="ECO:0007669"/>
    <property type="project" value="InterPro"/>
</dbReference>
<feature type="compositionally biased region" description="Basic and acidic residues" evidence="1">
    <location>
        <begin position="294"/>
        <end position="316"/>
    </location>
</feature>
<dbReference type="GO" id="GO:0042023">
    <property type="term" value="P:DNA endoreduplication"/>
    <property type="evidence" value="ECO:0007669"/>
    <property type="project" value="InterPro"/>
</dbReference>
<proteinExistence type="predicted"/>
<feature type="compositionally biased region" description="Basic residues" evidence="1">
    <location>
        <begin position="588"/>
        <end position="604"/>
    </location>
</feature>
<dbReference type="GO" id="GO:0003690">
    <property type="term" value="F:double-stranded DNA binding"/>
    <property type="evidence" value="ECO:0007669"/>
    <property type="project" value="InterPro"/>
</dbReference>
<sequence>MVNSRESSPDWLHDFQAPAPAAANISSSTSDSYGVPSWSAGGTDQQKPGEINREGISSDDEPLSKFKHYPSSEDDDEDASGQGRDLLSSKAKVKATAKKRTSSTGLDSDEDEDESPKENAKRGRGEDVSNGQGKDGSIAKKKKLEGSGRGRGEGGGRGRGASRGAALGAEKKLSGEAKRGAVAKVNERKGRGRGATGLVTGVQKQSGLDKWLGANSAGATPIQDIDEGKPNLDVNMESSVIYDAVVRSESKSVVSANARMDPKVAVKKKPPAVVKKGLKDGTKLGGIKEIKEPEREMQTDVGSERKESKTETRMGGRELGQNGEMATDADAMMEDDGEEEDGAKGADVTEDLKKKGKLKVLSRLPLMLPDKISRLKVLMECDSDAAALDLSGDVGAVGRFSMRDAGEDGETLLLDIKGTVYKALILPSTTCFVVNVGATEAKIESIMNDFMLLQEERNIFNAETMVEGTLDDVLNGSDSELGVARKDRDAPTTPGSGKAAKGGRHGVKQKDEEDNGSEMYKFSGGESGEEYTPTSKKAKAGGGSSGKGPGKGGRGGAKQSKTEKDTVRRGPVGAGRGKGARAAAGKASRVKGKSKGSGKPRGKSRGSGGKGKEGKQRIKETFKGLGEDD</sequence>
<dbReference type="Proteomes" id="UP000265515">
    <property type="component" value="Unassembled WGS sequence"/>
</dbReference>
<feature type="region of interest" description="Disordered" evidence="1">
    <location>
        <begin position="22"/>
        <end position="201"/>
    </location>
</feature>
<dbReference type="Gramene" id="GBG77618">
    <property type="protein sequence ID" value="GBG77618"/>
    <property type="gene ID" value="CBR_g24064"/>
</dbReference>
<dbReference type="GO" id="GO:0051276">
    <property type="term" value="P:chromosome organization"/>
    <property type="evidence" value="ECO:0007669"/>
    <property type="project" value="TreeGrafter"/>
</dbReference>
<feature type="compositionally biased region" description="Basic and acidic residues" evidence="1">
    <location>
        <begin position="610"/>
        <end position="629"/>
    </location>
</feature>
<dbReference type="OrthoDB" id="549068at2759"/>
<feature type="region of interest" description="Disordered" evidence="1">
    <location>
        <begin position="481"/>
        <end position="629"/>
    </location>
</feature>
<keyword evidence="3" id="KW-1185">Reference proteome</keyword>
<evidence type="ECO:0000313" key="3">
    <source>
        <dbReference type="Proteomes" id="UP000265515"/>
    </source>
</evidence>
<gene>
    <name evidence="2" type="ORF">CBR_g24064</name>
</gene>
<reference evidence="2 3" key="1">
    <citation type="journal article" date="2018" name="Cell">
        <title>The Chara Genome: Secondary Complexity and Implications for Plant Terrestrialization.</title>
        <authorList>
            <person name="Nishiyama T."/>
            <person name="Sakayama H."/>
            <person name="Vries J.D."/>
            <person name="Buschmann H."/>
            <person name="Saint-Marcoux D."/>
            <person name="Ullrich K.K."/>
            <person name="Haas F.B."/>
            <person name="Vanderstraeten L."/>
            <person name="Becker D."/>
            <person name="Lang D."/>
            <person name="Vosolsobe S."/>
            <person name="Rombauts S."/>
            <person name="Wilhelmsson P.K.I."/>
            <person name="Janitza P."/>
            <person name="Kern R."/>
            <person name="Heyl A."/>
            <person name="Rumpler F."/>
            <person name="Villalobos L.I.A.C."/>
            <person name="Clay J.M."/>
            <person name="Skokan R."/>
            <person name="Toyoda A."/>
            <person name="Suzuki Y."/>
            <person name="Kagoshima H."/>
            <person name="Schijlen E."/>
            <person name="Tajeshwar N."/>
            <person name="Catarino B."/>
            <person name="Hetherington A.J."/>
            <person name="Saltykova A."/>
            <person name="Bonnot C."/>
            <person name="Breuninger H."/>
            <person name="Symeonidi A."/>
            <person name="Radhakrishnan G.V."/>
            <person name="Van Nieuwerburgh F."/>
            <person name="Deforce D."/>
            <person name="Chang C."/>
            <person name="Karol K.G."/>
            <person name="Hedrich R."/>
            <person name="Ulvskov P."/>
            <person name="Glockner G."/>
            <person name="Delwiche C.F."/>
            <person name="Petrasek J."/>
            <person name="Van de Peer Y."/>
            <person name="Friml J."/>
            <person name="Beilby M."/>
            <person name="Dolan L."/>
            <person name="Kohara Y."/>
            <person name="Sugano S."/>
            <person name="Fujiyama A."/>
            <person name="Delaux P.-M."/>
            <person name="Quint M."/>
            <person name="TheiBen G."/>
            <person name="Hagemann M."/>
            <person name="Harholt J."/>
            <person name="Dunand C."/>
            <person name="Zachgo S."/>
            <person name="Langdale J."/>
            <person name="Maumus F."/>
            <person name="Straeten D.V.D."/>
            <person name="Gould S.B."/>
            <person name="Rensing S.A."/>
        </authorList>
    </citation>
    <scope>NUCLEOTIDE SEQUENCE [LARGE SCALE GENOMIC DNA]</scope>
    <source>
        <strain evidence="2 3">S276</strain>
    </source>
</reference>
<dbReference type="EMBL" id="BFEA01000272">
    <property type="protein sequence ID" value="GBG77618.1"/>
    <property type="molecule type" value="Genomic_DNA"/>
</dbReference>
<feature type="compositionally biased region" description="Gly residues" evidence="1">
    <location>
        <begin position="540"/>
        <end position="556"/>
    </location>
</feature>
<dbReference type="STRING" id="69332.A0A388L5S2"/>
<accession>A0A388L5S2</accession>
<feature type="region of interest" description="Disordered" evidence="1">
    <location>
        <begin position="294"/>
        <end position="323"/>
    </location>
</feature>
<evidence type="ECO:0000313" key="2">
    <source>
        <dbReference type="EMBL" id="GBG77618.1"/>
    </source>
</evidence>
<dbReference type="InterPro" id="IPR033246">
    <property type="entry name" value="BIN4"/>
</dbReference>
<dbReference type="PANTHER" id="PTHR34810:SF1">
    <property type="entry name" value="DNA-BINDING PROTEIN BIN4"/>
    <property type="match status" value="1"/>
</dbReference>
<evidence type="ECO:0008006" key="4">
    <source>
        <dbReference type="Google" id="ProtNLM"/>
    </source>
</evidence>
<name>A0A388L5S2_CHABU</name>
<feature type="compositionally biased region" description="Basic and acidic residues" evidence="1">
    <location>
        <begin position="116"/>
        <end position="127"/>
    </location>
</feature>
<feature type="compositionally biased region" description="Basic and acidic residues" evidence="1">
    <location>
        <begin position="144"/>
        <end position="156"/>
    </location>
</feature>
<protein>
    <recommendedName>
        <fullName evidence="4">DNA-binding protein BIN4</fullName>
    </recommendedName>
</protein>